<dbReference type="PANTHER" id="PTHR20842:SF0">
    <property type="entry name" value="ALPHA-ASPARTYL DIPEPTIDASE"/>
    <property type="match status" value="1"/>
</dbReference>
<dbReference type="Pfam" id="PF03575">
    <property type="entry name" value="Peptidase_S51"/>
    <property type="match status" value="1"/>
</dbReference>
<dbReference type="GO" id="GO:0006508">
    <property type="term" value="P:proteolysis"/>
    <property type="evidence" value="ECO:0007669"/>
    <property type="project" value="UniProtKB-KW"/>
</dbReference>
<evidence type="ECO:0000313" key="5">
    <source>
        <dbReference type="EMBL" id="QFQ97552.1"/>
    </source>
</evidence>
<evidence type="ECO:0000256" key="3">
    <source>
        <dbReference type="ARBA" id="ARBA00022801"/>
    </source>
</evidence>
<proteinExistence type="inferred from homology"/>
<dbReference type="EMBL" id="CP045096">
    <property type="protein sequence ID" value="QFQ97552.1"/>
    <property type="molecule type" value="Genomic_DNA"/>
</dbReference>
<keyword evidence="2" id="KW-0645">Protease</keyword>
<dbReference type="SUPFAM" id="SSF52317">
    <property type="entry name" value="Class I glutamine amidotransferase-like"/>
    <property type="match status" value="1"/>
</dbReference>
<keyword evidence="6" id="KW-1185">Reference proteome</keyword>
<evidence type="ECO:0000256" key="4">
    <source>
        <dbReference type="ARBA" id="ARBA00022825"/>
    </source>
</evidence>
<dbReference type="Gene3D" id="3.40.50.880">
    <property type="match status" value="1"/>
</dbReference>
<dbReference type="InterPro" id="IPR005320">
    <property type="entry name" value="Peptidase_S51"/>
</dbReference>
<gene>
    <name evidence="5" type="ORF">F9278_16510</name>
</gene>
<dbReference type="Proteomes" id="UP000327294">
    <property type="component" value="Chromosome"/>
</dbReference>
<reference evidence="5 6" key="1">
    <citation type="submission" date="2019-10" db="EMBL/GenBank/DDBJ databases">
        <title>Streptomyces sp. strain GY16 isolated from leaves of Broussonetia papyrifera.</title>
        <authorList>
            <person name="Mo P."/>
        </authorList>
    </citation>
    <scope>NUCLEOTIDE SEQUENCE [LARGE SCALE GENOMIC DNA]</scope>
    <source>
        <strain evidence="5 6">GY16</strain>
    </source>
</reference>
<dbReference type="GO" id="GO:0008236">
    <property type="term" value="F:serine-type peptidase activity"/>
    <property type="evidence" value="ECO:0007669"/>
    <property type="project" value="UniProtKB-KW"/>
</dbReference>
<evidence type="ECO:0000313" key="6">
    <source>
        <dbReference type="Proteomes" id="UP000327294"/>
    </source>
</evidence>
<dbReference type="CDD" id="cd03146">
    <property type="entry name" value="GAT1_Peptidase_E"/>
    <property type="match status" value="1"/>
</dbReference>
<protein>
    <submittedName>
        <fullName evidence="5">Peptidase E</fullName>
    </submittedName>
</protein>
<dbReference type="InterPro" id="IPR029062">
    <property type="entry name" value="Class_I_gatase-like"/>
</dbReference>
<evidence type="ECO:0000256" key="2">
    <source>
        <dbReference type="ARBA" id="ARBA00022670"/>
    </source>
</evidence>
<comment type="similarity">
    <text evidence="1">Belongs to the peptidase S51 family.</text>
</comment>
<accession>A0A5P8K455</accession>
<organism evidence="5 6">
    <name type="scientific">Streptomyces phaeolivaceus</name>
    <dbReference type="NCBI Taxonomy" id="2653200"/>
    <lineage>
        <taxon>Bacteria</taxon>
        <taxon>Bacillati</taxon>
        <taxon>Actinomycetota</taxon>
        <taxon>Actinomycetes</taxon>
        <taxon>Kitasatosporales</taxon>
        <taxon>Streptomycetaceae</taxon>
        <taxon>Streptomyces</taxon>
    </lineage>
</organism>
<keyword evidence="4" id="KW-0720">Serine protease</keyword>
<dbReference type="KEGG" id="sphv:F9278_16510"/>
<dbReference type="RefSeq" id="WP_152169028.1">
    <property type="nucleotide sequence ID" value="NZ_CP045096.1"/>
</dbReference>
<evidence type="ECO:0000256" key="1">
    <source>
        <dbReference type="ARBA" id="ARBA00006534"/>
    </source>
</evidence>
<keyword evidence="3" id="KW-0378">Hydrolase</keyword>
<dbReference type="AlphaFoldDB" id="A0A5P8K455"/>
<dbReference type="PANTHER" id="PTHR20842">
    <property type="entry name" value="PROTEASE S51 ALPHA-ASPARTYL DIPEPTIDASE"/>
    <property type="match status" value="1"/>
</dbReference>
<sequence>MTASTPTPTIVATSGGHRLGDRTRVTFHSLVHHAVELSGVNGRRPKVMYIGTAVGDAEHMTARMSEAARVAGFDLTPLALFPMPNIEDIEAAVLEQDVVWVMGGSVANLLAVWRVHGLDAILRRAWRSGVVLSGVSAGSICWFRGGTTDSFGPQLRPVTDALGFLPYGNGVHYDSDAGRRPLVHRLVADGTLPETHCTDDGVGLVYHGTRLVEAVAELPGKGAYVVRREGEVAVEERVQPRLLREPGA</sequence>
<name>A0A5P8K455_9ACTN</name>